<sequence>MVRANFGICPLGKEYRHEIKTDIYVSNCGLTRKKRMCPMSLLWSYLKCISII</sequence>
<proteinExistence type="predicted"/>
<name>A0A0E9RKP7_ANGAN</name>
<dbReference type="AlphaFoldDB" id="A0A0E9RKP7"/>
<dbReference type="EMBL" id="GBXM01079552">
    <property type="protein sequence ID" value="JAH29025.1"/>
    <property type="molecule type" value="Transcribed_RNA"/>
</dbReference>
<reference evidence="1" key="1">
    <citation type="submission" date="2014-11" db="EMBL/GenBank/DDBJ databases">
        <authorList>
            <person name="Amaro Gonzalez C."/>
        </authorList>
    </citation>
    <scope>NUCLEOTIDE SEQUENCE</scope>
</reference>
<reference evidence="1" key="2">
    <citation type="journal article" date="2015" name="Fish Shellfish Immunol.">
        <title>Early steps in the European eel (Anguilla anguilla)-Vibrio vulnificus interaction in the gills: Role of the RtxA13 toxin.</title>
        <authorList>
            <person name="Callol A."/>
            <person name="Pajuelo D."/>
            <person name="Ebbesson L."/>
            <person name="Teles M."/>
            <person name="MacKenzie S."/>
            <person name="Amaro C."/>
        </authorList>
    </citation>
    <scope>NUCLEOTIDE SEQUENCE</scope>
</reference>
<protein>
    <submittedName>
        <fullName evidence="1">Uncharacterized protein</fullName>
    </submittedName>
</protein>
<organism evidence="1">
    <name type="scientific">Anguilla anguilla</name>
    <name type="common">European freshwater eel</name>
    <name type="synonym">Muraena anguilla</name>
    <dbReference type="NCBI Taxonomy" id="7936"/>
    <lineage>
        <taxon>Eukaryota</taxon>
        <taxon>Metazoa</taxon>
        <taxon>Chordata</taxon>
        <taxon>Craniata</taxon>
        <taxon>Vertebrata</taxon>
        <taxon>Euteleostomi</taxon>
        <taxon>Actinopterygii</taxon>
        <taxon>Neopterygii</taxon>
        <taxon>Teleostei</taxon>
        <taxon>Anguilliformes</taxon>
        <taxon>Anguillidae</taxon>
        <taxon>Anguilla</taxon>
    </lineage>
</organism>
<evidence type="ECO:0000313" key="1">
    <source>
        <dbReference type="EMBL" id="JAH29025.1"/>
    </source>
</evidence>
<accession>A0A0E9RKP7</accession>